<dbReference type="CDD" id="cd00560">
    <property type="entry name" value="PanC"/>
    <property type="match status" value="1"/>
</dbReference>
<dbReference type="InterPro" id="IPR042176">
    <property type="entry name" value="Pantoate_ligase_C"/>
</dbReference>
<comment type="caution">
    <text evidence="9">The sequence shown here is derived from an EMBL/GenBank/DDBJ whole genome shotgun (WGS) entry which is preliminary data.</text>
</comment>
<keyword evidence="5 8" id="KW-0547">Nucleotide-binding</keyword>
<dbReference type="GO" id="GO:0005829">
    <property type="term" value="C:cytosol"/>
    <property type="evidence" value="ECO:0007669"/>
    <property type="project" value="TreeGrafter"/>
</dbReference>
<dbReference type="Proteomes" id="UP000011922">
    <property type="component" value="Unassembled WGS sequence"/>
</dbReference>
<dbReference type="NCBIfam" id="TIGR00018">
    <property type="entry name" value="panC"/>
    <property type="match status" value="1"/>
</dbReference>
<dbReference type="PANTHER" id="PTHR21299:SF1">
    <property type="entry name" value="PANTOATE--BETA-ALANINE LIGASE"/>
    <property type="match status" value="1"/>
</dbReference>
<reference evidence="9 10" key="1">
    <citation type="journal article" date="2013" name="Genome Announc.">
        <title>Draft Genome Sequence for Desulfovibrio africanus Strain PCS.</title>
        <authorList>
            <person name="Brown S.D."/>
            <person name="Utturkar S.M."/>
            <person name="Arkin A.P."/>
            <person name="Deutschbauer A.M."/>
            <person name="Elias D.A."/>
            <person name="Hazen T.C."/>
            <person name="Chakraborty R."/>
        </authorList>
    </citation>
    <scope>NUCLEOTIDE SEQUENCE [LARGE SCALE GENOMIC DNA]</scope>
    <source>
        <strain evidence="9 10">PCS</strain>
    </source>
</reference>
<dbReference type="SUPFAM" id="SSF52374">
    <property type="entry name" value="Nucleotidylyl transferase"/>
    <property type="match status" value="1"/>
</dbReference>
<dbReference type="Gene3D" id="3.40.50.620">
    <property type="entry name" value="HUPs"/>
    <property type="match status" value="1"/>
</dbReference>
<dbReference type="RefSeq" id="WP_005984224.1">
    <property type="nucleotide sequence ID" value="NZ_AOSV01000004.1"/>
</dbReference>
<comment type="subunit">
    <text evidence="8">Homodimer.</text>
</comment>
<dbReference type="InterPro" id="IPR014729">
    <property type="entry name" value="Rossmann-like_a/b/a_fold"/>
</dbReference>
<sequence length="285" mass="31191">MDIIRDPKEFQELCWNWRCAGLNTVLVPSMGFFHDGHLRLMDAARQRAGSAGKAMVSLFVNPTQFGPSEDLAAYPRDFERDRELAESRGVDVLFAPEPEAMYAPDAGTWVEVPSLSTGLCGVSRPIHFRGVATVVSKLLVLAMPRAAIFGQKDWQQLAVIRRMVRDLNIPVEIVGHPIVREADGLALSSRNVYLTPEERRLAPEIHAGLEQAREAVLAGEASAGRIVAAFATHLAKQIPAARIDYAQIVHPDSLAPLESVNGPALMAVAVFLGKARLIDNMLLRT</sequence>
<feature type="binding site" evidence="8">
    <location>
        <position position="64"/>
    </location>
    <ligand>
        <name>beta-alanine</name>
        <dbReference type="ChEBI" id="CHEBI:57966"/>
    </ligand>
</feature>
<feature type="binding site" evidence="8">
    <location>
        <begin position="187"/>
        <end position="190"/>
    </location>
    <ligand>
        <name>ATP</name>
        <dbReference type="ChEBI" id="CHEBI:30616"/>
    </ligand>
</feature>
<feature type="binding site" evidence="8">
    <location>
        <begin position="150"/>
        <end position="153"/>
    </location>
    <ligand>
        <name>ATP</name>
        <dbReference type="ChEBI" id="CHEBI:30616"/>
    </ligand>
</feature>
<evidence type="ECO:0000256" key="3">
    <source>
        <dbReference type="ARBA" id="ARBA00022598"/>
    </source>
</evidence>
<feature type="active site" description="Proton donor" evidence="8">
    <location>
        <position position="37"/>
    </location>
</feature>
<gene>
    <name evidence="8" type="primary">panC</name>
    <name evidence="9" type="ORF">PCS_00775</name>
</gene>
<dbReference type="InterPro" id="IPR003721">
    <property type="entry name" value="Pantoate_ligase"/>
</dbReference>
<keyword evidence="3 8" id="KW-0436">Ligase</keyword>
<dbReference type="FunFam" id="3.30.1300.10:FF:000001">
    <property type="entry name" value="Pantothenate synthetase"/>
    <property type="match status" value="1"/>
</dbReference>
<dbReference type="PATRIC" id="fig|1262666.3.peg.783"/>
<dbReference type="GO" id="GO:0015940">
    <property type="term" value="P:pantothenate biosynthetic process"/>
    <property type="evidence" value="ECO:0007669"/>
    <property type="project" value="UniProtKB-UniRule"/>
</dbReference>
<evidence type="ECO:0000313" key="9">
    <source>
        <dbReference type="EMBL" id="EMG38477.1"/>
    </source>
</evidence>
<comment type="pathway">
    <text evidence="1 8">Cofactor biosynthesis; (R)-pantothenate biosynthesis; (R)-pantothenate from (R)-pantoate and beta-alanine: step 1/1.</text>
</comment>
<feature type="binding site" evidence="8">
    <location>
        <position position="64"/>
    </location>
    <ligand>
        <name>(R)-pantoate</name>
        <dbReference type="ChEBI" id="CHEBI:15980"/>
    </ligand>
</feature>
<evidence type="ECO:0000256" key="5">
    <source>
        <dbReference type="ARBA" id="ARBA00022741"/>
    </source>
</evidence>
<dbReference type="Pfam" id="PF02569">
    <property type="entry name" value="Pantoate_ligase"/>
    <property type="match status" value="1"/>
</dbReference>
<comment type="function">
    <text evidence="8">Catalyzes the condensation of pantoate with beta-alanine in an ATP-dependent reaction via a pantoyl-adenylate intermediate.</text>
</comment>
<dbReference type="EC" id="6.3.2.1" evidence="8"/>
<accession>M5PVZ8</accession>
<dbReference type="PANTHER" id="PTHR21299">
    <property type="entry name" value="CYTIDYLATE KINASE/PANTOATE-BETA-ALANINE LIGASE"/>
    <property type="match status" value="1"/>
</dbReference>
<comment type="similarity">
    <text evidence="2 8">Belongs to the pantothenate synthetase family.</text>
</comment>
<dbReference type="HAMAP" id="MF_00158">
    <property type="entry name" value="PanC"/>
    <property type="match status" value="1"/>
</dbReference>
<evidence type="ECO:0000313" key="10">
    <source>
        <dbReference type="Proteomes" id="UP000011922"/>
    </source>
</evidence>
<dbReference type="UniPathway" id="UPA00028">
    <property type="reaction ID" value="UER00005"/>
</dbReference>
<keyword evidence="4 8" id="KW-0566">Pantothenate biosynthesis</keyword>
<evidence type="ECO:0000256" key="8">
    <source>
        <dbReference type="HAMAP-Rule" id="MF_00158"/>
    </source>
</evidence>
<proteinExistence type="inferred from homology"/>
<comment type="miscellaneous">
    <text evidence="8">The reaction proceeds by a bi uni uni bi ping pong mechanism.</text>
</comment>
<evidence type="ECO:0000256" key="4">
    <source>
        <dbReference type="ARBA" id="ARBA00022655"/>
    </source>
</evidence>
<dbReference type="OrthoDB" id="9773087at2"/>
<dbReference type="EMBL" id="AOSV01000004">
    <property type="protein sequence ID" value="EMG38477.1"/>
    <property type="molecule type" value="Genomic_DNA"/>
</dbReference>
<feature type="binding site" evidence="8">
    <location>
        <position position="156"/>
    </location>
    <ligand>
        <name>(R)-pantoate</name>
        <dbReference type="ChEBI" id="CHEBI:15980"/>
    </ligand>
</feature>
<evidence type="ECO:0000256" key="7">
    <source>
        <dbReference type="ARBA" id="ARBA00048258"/>
    </source>
</evidence>
<feature type="binding site" evidence="8">
    <location>
        <position position="179"/>
    </location>
    <ligand>
        <name>ATP</name>
        <dbReference type="ChEBI" id="CHEBI:30616"/>
    </ligand>
</feature>
<dbReference type="AlphaFoldDB" id="M5PVZ8"/>
<comment type="subcellular location">
    <subcellularLocation>
        <location evidence="8">Cytoplasm</location>
    </subcellularLocation>
</comment>
<dbReference type="GO" id="GO:0005524">
    <property type="term" value="F:ATP binding"/>
    <property type="evidence" value="ECO:0007669"/>
    <property type="project" value="UniProtKB-KW"/>
</dbReference>
<dbReference type="Gene3D" id="3.30.1300.10">
    <property type="entry name" value="Pantoate-beta-alanine ligase, C-terminal domain"/>
    <property type="match status" value="1"/>
</dbReference>
<comment type="catalytic activity">
    <reaction evidence="7 8">
        <text>(R)-pantoate + beta-alanine + ATP = (R)-pantothenate + AMP + diphosphate + H(+)</text>
        <dbReference type="Rhea" id="RHEA:10912"/>
        <dbReference type="ChEBI" id="CHEBI:15378"/>
        <dbReference type="ChEBI" id="CHEBI:15980"/>
        <dbReference type="ChEBI" id="CHEBI:29032"/>
        <dbReference type="ChEBI" id="CHEBI:30616"/>
        <dbReference type="ChEBI" id="CHEBI:33019"/>
        <dbReference type="ChEBI" id="CHEBI:57966"/>
        <dbReference type="ChEBI" id="CHEBI:456215"/>
        <dbReference type="EC" id="6.3.2.1"/>
    </reaction>
</comment>
<evidence type="ECO:0000256" key="1">
    <source>
        <dbReference type="ARBA" id="ARBA00004990"/>
    </source>
</evidence>
<name>M5PVZ8_DESAF</name>
<evidence type="ECO:0000256" key="2">
    <source>
        <dbReference type="ARBA" id="ARBA00009256"/>
    </source>
</evidence>
<feature type="binding site" evidence="8">
    <location>
        <begin position="30"/>
        <end position="37"/>
    </location>
    <ligand>
        <name>ATP</name>
        <dbReference type="ChEBI" id="CHEBI:30616"/>
    </ligand>
</feature>
<organism evidence="9 10">
    <name type="scientific">Desulfocurvibacter africanus PCS</name>
    <dbReference type="NCBI Taxonomy" id="1262666"/>
    <lineage>
        <taxon>Bacteria</taxon>
        <taxon>Pseudomonadati</taxon>
        <taxon>Thermodesulfobacteriota</taxon>
        <taxon>Desulfovibrionia</taxon>
        <taxon>Desulfovibrionales</taxon>
        <taxon>Desulfovibrionaceae</taxon>
        <taxon>Desulfocurvibacter</taxon>
    </lineage>
</organism>
<keyword evidence="8" id="KW-0963">Cytoplasm</keyword>
<protein>
    <recommendedName>
        <fullName evidence="8">Pantothenate synthetase</fullName>
        <shortName evidence="8">PS</shortName>
        <ecNumber evidence="8">6.3.2.1</ecNumber>
    </recommendedName>
    <alternativeName>
        <fullName evidence="8">Pantoate--beta-alanine ligase</fullName>
    </alternativeName>
    <alternativeName>
        <fullName evidence="8">Pantoate-activating enzyme</fullName>
    </alternativeName>
</protein>
<dbReference type="GO" id="GO:0004592">
    <property type="term" value="F:pantoate-beta-alanine ligase activity"/>
    <property type="evidence" value="ECO:0007669"/>
    <property type="project" value="UniProtKB-UniRule"/>
</dbReference>
<evidence type="ECO:0000256" key="6">
    <source>
        <dbReference type="ARBA" id="ARBA00022840"/>
    </source>
</evidence>
<keyword evidence="6 8" id="KW-0067">ATP-binding</keyword>